<dbReference type="AlphaFoldDB" id="A0A6L9EB48"/>
<accession>A0A6L9EB48</accession>
<dbReference type="Pfam" id="PF00561">
    <property type="entry name" value="Abhydrolase_1"/>
    <property type="match status" value="1"/>
</dbReference>
<dbReference type="InterPro" id="IPR051340">
    <property type="entry name" value="Haloalkane_dehalogenase"/>
</dbReference>
<dbReference type="GO" id="GO:0004301">
    <property type="term" value="F:epoxide hydrolase activity"/>
    <property type="evidence" value="ECO:0007669"/>
    <property type="project" value="TreeGrafter"/>
</dbReference>
<dbReference type="RefSeq" id="WP_161434998.1">
    <property type="nucleotide sequence ID" value="NZ_WXYO01000003.1"/>
</dbReference>
<protein>
    <submittedName>
        <fullName evidence="3">Alpha/beta fold hydrolase</fullName>
    </submittedName>
</protein>
<name>A0A6L9EB48_9FLAO</name>
<gene>
    <name evidence="3" type="ORF">GTQ38_08140</name>
</gene>
<evidence type="ECO:0000313" key="4">
    <source>
        <dbReference type="Proteomes" id="UP000475249"/>
    </source>
</evidence>
<dbReference type="Gene3D" id="3.40.50.1820">
    <property type="entry name" value="alpha/beta hydrolase"/>
    <property type="match status" value="1"/>
</dbReference>
<evidence type="ECO:0000313" key="3">
    <source>
        <dbReference type="EMBL" id="NAS11966.1"/>
    </source>
</evidence>
<organism evidence="3 4">
    <name type="scientific">Poritiphilus flavus</name>
    <dbReference type="NCBI Taxonomy" id="2697053"/>
    <lineage>
        <taxon>Bacteria</taxon>
        <taxon>Pseudomonadati</taxon>
        <taxon>Bacteroidota</taxon>
        <taxon>Flavobacteriia</taxon>
        <taxon>Flavobacteriales</taxon>
        <taxon>Flavobacteriaceae</taxon>
        <taxon>Poritiphilus</taxon>
    </lineage>
</organism>
<dbReference type="InterPro" id="IPR029058">
    <property type="entry name" value="AB_hydrolase_fold"/>
</dbReference>
<dbReference type="SUPFAM" id="SSF53474">
    <property type="entry name" value="alpha/beta-Hydrolases"/>
    <property type="match status" value="1"/>
</dbReference>
<proteinExistence type="predicted"/>
<feature type="domain" description="AB hydrolase-1" evidence="2">
    <location>
        <begin position="45"/>
        <end position="101"/>
    </location>
</feature>
<dbReference type="InterPro" id="IPR000073">
    <property type="entry name" value="AB_hydrolase_1"/>
</dbReference>
<evidence type="ECO:0000256" key="1">
    <source>
        <dbReference type="ARBA" id="ARBA00022801"/>
    </source>
</evidence>
<dbReference type="Proteomes" id="UP000475249">
    <property type="component" value="Unassembled WGS sequence"/>
</dbReference>
<comment type="caution">
    <text evidence="3">The sequence shown here is derived from an EMBL/GenBank/DDBJ whole genome shotgun (WGS) entry which is preliminary data.</text>
</comment>
<dbReference type="PANTHER" id="PTHR42977:SF3">
    <property type="entry name" value="AB HYDROLASE-1 DOMAIN-CONTAINING PROTEIN"/>
    <property type="match status" value="1"/>
</dbReference>
<dbReference type="EMBL" id="WXYO01000003">
    <property type="protein sequence ID" value="NAS11966.1"/>
    <property type="molecule type" value="Genomic_DNA"/>
</dbReference>
<reference evidence="3 4" key="1">
    <citation type="submission" date="2020-01" db="EMBL/GenBank/DDBJ databases">
        <title>Bacteria diversity of Porities sp.</title>
        <authorList>
            <person name="Wang G."/>
        </authorList>
    </citation>
    <scope>NUCLEOTIDE SEQUENCE [LARGE SCALE GENOMIC DNA]</scope>
    <source>
        <strain evidence="3 4">R33</strain>
    </source>
</reference>
<dbReference type="PANTHER" id="PTHR42977">
    <property type="entry name" value="HYDROLASE-RELATED"/>
    <property type="match status" value="1"/>
</dbReference>
<keyword evidence="1 3" id="KW-0378">Hydrolase</keyword>
<keyword evidence="4" id="KW-1185">Reference proteome</keyword>
<sequence length="109" mass="12890">MKEIIRTPENRFKNLEDYNFQSNYLNVEDGLRLHYLDEGDNTNATVLLLHGEPSWSYLYRKMIPVLSNNFRVIAPDLIGFGKSDKLVNQQDYSYQKHIDWIFNGRSYSP</sequence>
<evidence type="ECO:0000259" key="2">
    <source>
        <dbReference type="Pfam" id="PF00561"/>
    </source>
</evidence>